<dbReference type="Proteomes" id="UP000036277">
    <property type="component" value="Unassembled WGS sequence"/>
</dbReference>
<gene>
    <name evidence="1" type="ORF">AB204_14925</name>
</gene>
<proteinExistence type="predicted"/>
<dbReference type="PATRIC" id="fig|880157.4.peg.3181"/>
<organism evidence="1 2">
    <name type="scientific">Xenorhabdus khoisanae</name>
    <dbReference type="NCBI Taxonomy" id="880157"/>
    <lineage>
        <taxon>Bacteria</taxon>
        <taxon>Pseudomonadati</taxon>
        <taxon>Pseudomonadota</taxon>
        <taxon>Gammaproteobacteria</taxon>
        <taxon>Enterobacterales</taxon>
        <taxon>Morganellaceae</taxon>
        <taxon>Xenorhabdus</taxon>
    </lineage>
</organism>
<sequence length="78" mass="10151">MIKEICGVRIFPLIVMLYQVRRWWTLRKLRNWWRDDMHFLKLVRQYRQYKQINNHFSFDRRYRFLRRLTGYEQQRGII</sequence>
<evidence type="ECO:0000313" key="2">
    <source>
        <dbReference type="Proteomes" id="UP000036277"/>
    </source>
</evidence>
<dbReference type="STRING" id="880157.AB204_14925"/>
<reference evidence="1 2" key="1">
    <citation type="submission" date="2015-06" db="EMBL/GenBank/DDBJ databases">
        <title>Draft Whole-Genome Sequence of the Entomopathogenic Bacterium Xenorhabdus khoisanae.</title>
        <authorList>
            <person name="Naidoo S."/>
            <person name="Featherston J."/>
            <person name="Gray V.M."/>
        </authorList>
    </citation>
    <scope>NUCLEOTIDE SEQUENCE [LARGE SCALE GENOMIC DNA]</scope>
    <source>
        <strain evidence="1 2">MCB</strain>
    </source>
</reference>
<name>A0A0J5FQY8_9GAMM</name>
<protein>
    <submittedName>
        <fullName evidence="1">Uncharacterized protein</fullName>
    </submittedName>
</protein>
<dbReference type="EMBL" id="LFCV01000101">
    <property type="protein sequence ID" value="KMJ44367.1"/>
    <property type="molecule type" value="Genomic_DNA"/>
</dbReference>
<keyword evidence="2" id="KW-1185">Reference proteome</keyword>
<dbReference type="AlphaFoldDB" id="A0A0J5FQY8"/>
<evidence type="ECO:0000313" key="1">
    <source>
        <dbReference type="EMBL" id="KMJ44367.1"/>
    </source>
</evidence>
<comment type="caution">
    <text evidence="1">The sequence shown here is derived from an EMBL/GenBank/DDBJ whole genome shotgun (WGS) entry which is preliminary data.</text>
</comment>
<accession>A0A0J5FQY8</accession>